<dbReference type="RefSeq" id="WP_307151518.1">
    <property type="nucleotide sequence ID" value="NZ_JAUSTU010000019.1"/>
</dbReference>
<organism evidence="2 3">
    <name type="scientific">Anoxybacillus andreesenii</name>
    <dbReference type="NCBI Taxonomy" id="1325932"/>
    <lineage>
        <taxon>Bacteria</taxon>
        <taxon>Bacillati</taxon>
        <taxon>Bacillota</taxon>
        <taxon>Bacilli</taxon>
        <taxon>Bacillales</taxon>
        <taxon>Anoxybacillaceae</taxon>
        <taxon>Anoxybacillus</taxon>
    </lineage>
</organism>
<sequence length="94" mass="10264">MSVQEIPTIIYGIILVFGGLIIGLIKIRKEEYKAAYGGFGHFIGALASFGLAYVVALEDSSKGIAIMIYYPIFSLIGILIGRKLGQRKDVKKRA</sequence>
<protein>
    <submittedName>
        <fullName evidence="2">Uncharacterized protein</fullName>
    </submittedName>
</protein>
<gene>
    <name evidence="2" type="ORF">J2S07_003365</name>
</gene>
<dbReference type="EMBL" id="JAUSTU010000019">
    <property type="protein sequence ID" value="MDQ0157039.1"/>
    <property type="molecule type" value="Genomic_DNA"/>
</dbReference>
<feature type="transmembrane region" description="Helical" evidence="1">
    <location>
        <begin position="6"/>
        <end position="27"/>
    </location>
</feature>
<keyword evidence="1" id="KW-0812">Transmembrane</keyword>
<dbReference type="Proteomes" id="UP001231362">
    <property type="component" value="Unassembled WGS sequence"/>
</dbReference>
<accession>A0ABT9V7Y2</accession>
<feature type="transmembrane region" description="Helical" evidence="1">
    <location>
        <begin position="34"/>
        <end position="57"/>
    </location>
</feature>
<reference evidence="2 3" key="1">
    <citation type="submission" date="2023-07" db="EMBL/GenBank/DDBJ databases">
        <title>Genomic Encyclopedia of Type Strains, Phase IV (KMG-IV): sequencing the most valuable type-strain genomes for metagenomic binning, comparative biology and taxonomic classification.</title>
        <authorList>
            <person name="Goeker M."/>
        </authorList>
    </citation>
    <scope>NUCLEOTIDE SEQUENCE [LARGE SCALE GENOMIC DNA]</scope>
    <source>
        <strain evidence="2 3">DSM 23948</strain>
    </source>
</reference>
<keyword evidence="3" id="KW-1185">Reference proteome</keyword>
<evidence type="ECO:0000313" key="2">
    <source>
        <dbReference type="EMBL" id="MDQ0157039.1"/>
    </source>
</evidence>
<feature type="transmembrane region" description="Helical" evidence="1">
    <location>
        <begin position="63"/>
        <end position="81"/>
    </location>
</feature>
<evidence type="ECO:0000313" key="3">
    <source>
        <dbReference type="Proteomes" id="UP001231362"/>
    </source>
</evidence>
<evidence type="ECO:0000256" key="1">
    <source>
        <dbReference type="SAM" id="Phobius"/>
    </source>
</evidence>
<keyword evidence="1" id="KW-1133">Transmembrane helix</keyword>
<keyword evidence="1" id="KW-0472">Membrane</keyword>
<name>A0ABT9V7Y2_9BACL</name>
<proteinExistence type="predicted"/>
<comment type="caution">
    <text evidence="2">The sequence shown here is derived from an EMBL/GenBank/DDBJ whole genome shotgun (WGS) entry which is preliminary data.</text>
</comment>